<dbReference type="EMBL" id="JAACJL010000044">
    <property type="protein sequence ID" value="KAF4615001.1"/>
    <property type="molecule type" value="Genomic_DNA"/>
</dbReference>
<keyword evidence="2" id="KW-0812">Transmembrane</keyword>
<proteinExistence type="predicted"/>
<organism evidence="3 4">
    <name type="scientific">Agrocybe pediades</name>
    <dbReference type="NCBI Taxonomy" id="84607"/>
    <lineage>
        <taxon>Eukaryota</taxon>
        <taxon>Fungi</taxon>
        <taxon>Dikarya</taxon>
        <taxon>Basidiomycota</taxon>
        <taxon>Agaricomycotina</taxon>
        <taxon>Agaricomycetes</taxon>
        <taxon>Agaricomycetidae</taxon>
        <taxon>Agaricales</taxon>
        <taxon>Agaricineae</taxon>
        <taxon>Strophariaceae</taxon>
        <taxon>Agrocybe</taxon>
    </lineage>
</organism>
<dbReference type="Gene3D" id="6.10.110.10">
    <property type="match status" value="1"/>
</dbReference>
<feature type="transmembrane region" description="Helical" evidence="2">
    <location>
        <begin position="88"/>
        <end position="116"/>
    </location>
</feature>
<feature type="transmembrane region" description="Helical" evidence="2">
    <location>
        <begin position="151"/>
        <end position="176"/>
    </location>
</feature>
<dbReference type="AlphaFoldDB" id="A0A8H4QPY8"/>
<dbReference type="Proteomes" id="UP000521872">
    <property type="component" value="Unassembled WGS sequence"/>
</dbReference>
<keyword evidence="2" id="KW-0472">Membrane</keyword>
<keyword evidence="2" id="KW-1133">Transmembrane helix</keyword>
<evidence type="ECO:0000256" key="1">
    <source>
        <dbReference type="SAM" id="MobiDB-lite"/>
    </source>
</evidence>
<feature type="compositionally biased region" description="Low complexity" evidence="1">
    <location>
        <begin position="21"/>
        <end position="37"/>
    </location>
</feature>
<feature type="region of interest" description="Disordered" evidence="1">
    <location>
        <begin position="187"/>
        <end position="214"/>
    </location>
</feature>
<sequence>MVCLRARMPSSTRSPSPPEPESTGITRAPASAPPARSGQDGLRKDVIPQNIVSDSLLALLREHIPGFDKLAMTRVVFDRALAVIKENIHLIIGTLLSSVGVVVLVPSLTVAIVNLIGFTADGVLAGSIAAFVQSLVYGGSTRGLFSILQSFGATATISPVGLAIGGALLVAGGVLANNARGGNSGGGGIDIEDDKEDNCQAPVKSSLGISHRKK</sequence>
<name>A0A8H4QPY8_9AGAR</name>
<protein>
    <submittedName>
        <fullName evidence="3">Uncharacterized protein</fullName>
    </submittedName>
</protein>
<evidence type="ECO:0000256" key="2">
    <source>
        <dbReference type="SAM" id="Phobius"/>
    </source>
</evidence>
<feature type="transmembrane region" description="Helical" evidence="2">
    <location>
        <begin position="122"/>
        <end position="139"/>
    </location>
</feature>
<gene>
    <name evidence="3" type="ORF">D9613_002467</name>
</gene>
<reference evidence="3 4" key="1">
    <citation type="submission" date="2019-12" db="EMBL/GenBank/DDBJ databases">
        <authorList>
            <person name="Floudas D."/>
            <person name="Bentzer J."/>
            <person name="Ahren D."/>
            <person name="Johansson T."/>
            <person name="Persson P."/>
            <person name="Tunlid A."/>
        </authorList>
    </citation>
    <scope>NUCLEOTIDE SEQUENCE [LARGE SCALE GENOMIC DNA]</scope>
    <source>
        <strain evidence="3 4">CBS 102.39</strain>
    </source>
</reference>
<dbReference type="InterPro" id="IPR038213">
    <property type="entry name" value="IFI6/IFI27-like_sf"/>
</dbReference>
<evidence type="ECO:0000313" key="3">
    <source>
        <dbReference type="EMBL" id="KAF4615001.1"/>
    </source>
</evidence>
<accession>A0A8H4QPY8</accession>
<evidence type="ECO:0000313" key="4">
    <source>
        <dbReference type="Proteomes" id="UP000521872"/>
    </source>
</evidence>
<comment type="caution">
    <text evidence="3">The sequence shown here is derived from an EMBL/GenBank/DDBJ whole genome shotgun (WGS) entry which is preliminary data.</text>
</comment>
<feature type="region of interest" description="Disordered" evidence="1">
    <location>
        <begin position="1"/>
        <end position="42"/>
    </location>
</feature>
<keyword evidence="4" id="KW-1185">Reference proteome</keyword>